<dbReference type="Proteomes" id="UP001597375">
    <property type="component" value="Unassembled WGS sequence"/>
</dbReference>
<organism evidence="4 5">
    <name type="scientific">Luteolibacter algae</name>
    <dbReference type="NCBI Taxonomy" id="454151"/>
    <lineage>
        <taxon>Bacteria</taxon>
        <taxon>Pseudomonadati</taxon>
        <taxon>Verrucomicrobiota</taxon>
        <taxon>Verrucomicrobiia</taxon>
        <taxon>Verrucomicrobiales</taxon>
        <taxon>Verrucomicrobiaceae</taxon>
        <taxon>Luteolibacter</taxon>
    </lineage>
</organism>
<dbReference type="PANTHER" id="PTHR35303">
    <property type="entry name" value="OS02G0197800 PROTEIN"/>
    <property type="match status" value="1"/>
</dbReference>
<protein>
    <submittedName>
        <fullName evidence="4">Gamma-butyrobetaine hydroxylase-like domain-containing protein</fullName>
    </submittedName>
</protein>
<keyword evidence="1" id="KW-0479">Metal-binding</keyword>
<gene>
    <name evidence="4" type="ORF">ACFSSA_10380</name>
</gene>
<dbReference type="InterPro" id="IPR038492">
    <property type="entry name" value="GBBH-like_N_sf"/>
</dbReference>
<accession>A0ABW5D9N5</accession>
<feature type="domain" description="Gamma-butyrobetaine hydroxylase-like N-terminal" evidence="3">
    <location>
        <begin position="11"/>
        <end position="93"/>
    </location>
</feature>
<dbReference type="EMBL" id="JBHUIT010000017">
    <property type="protein sequence ID" value="MFD2257085.1"/>
    <property type="molecule type" value="Genomic_DNA"/>
</dbReference>
<evidence type="ECO:0000313" key="5">
    <source>
        <dbReference type="Proteomes" id="UP001597375"/>
    </source>
</evidence>
<comment type="caution">
    <text evidence="4">The sequence shown here is derived from an EMBL/GenBank/DDBJ whole genome shotgun (WGS) entry which is preliminary data.</text>
</comment>
<proteinExistence type="predicted"/>
<evidence type="ECO:0000313" key="4">
    <source>
        <dbReference type="EMBL" id="MFD2257085.1"/>
    </source>
</evidence>
<dbReference type="InterPro" id="IPR010376">
    <property type="entry name" value="GBBH-like_N"/>
</dbReference>
<sequence length="101" mass="11275">MKQLENVCKIGDELALSYEDGSEMYFSLPMLRRACPCAQCQGEPDAMGRVLRPVVEHGPGAFELKRFEKVGGYGLQLFWGDGHGTGIFSMAYLQKLNDLQE</sequence>
<dbReference type="Gene3D" id="3.30.2020.30">
    <property type="match status" value="1"/>
</dbReference>
<evidence type="ECO:0000256" key="1">
    <source>
        <dbReference type="ARBA" id="ARBA00022723"/>
    </source>
</evidence>
<keyword evidence="5" id="KW-1185">Reference proteome</keyword>
<evidence type="ECO:0000259" key="3">
    <source>
        <dbReference type="Pfam" id="PF06155"/>
    </source>
</evidence>
<evidence type="ECO:0000256" key="2">
    <source>
        <dbReference type="ARBA" id="ARBA00023004"/>
    </source>
</evidence>
<reference evidence="5" key="1">
    <citation type="journal article" date="2019" name="Int. J. Syst. Evol. Microbiol.">
        <title>The Global Catalogue of Microorganisms (GCM) 10K type strain sequencing project: providing services to taxonomists for standard genome sequencing and annotation.</title>
        <authorList>
            <consortium name="The Broad Institute Genomics Platform"/>
            <consortium name="The Broad Institute Genome Sequencing Center for Infectious Disease"/>
            <person name="Wu L."/>
            <person name="Ma J."/>
        </authorList>
    </citation>
    <scope>NUCLEOTIDE SEQUENCE [LARGE SCALE GENOMIC DNA]</scope>
    <source>
        <strain evidence="5">CGMCC 4.7106</strain>
    </source>
</reference>
<name>A0ABW5D9N5_9BACT</name>
<dbReference type="RefSeq" id="WP_386820371.1">
    <property type="nucleotide sequence ID" value="NZ_JBHUIT010000017.1"/>
</dbReference>
<keyword evidence="2" id="KW-0408">Iron</keyword>
<dbReference type="Pfam" id="PF06155">
    <property type="entry name" value="GBBH-like_N"/>
    <property type="match status" value="1"/>
</dbReference>